<feature type="transmembrane region" description="Helical" evidence="1">
    <location>
        <begin position="141"/>
        <end position="158"/>
    </location>
</feature>
<protein>
    <recommendedName>
        <fullName evidence="4">Glycosyltransferase RgtA/B/C/D-like domain-containing protein</fullName>
    </recommendedName>
</protein>
<evidence type="ECO:0000313" key="3">
    <source>
        <dbReference type="Proteomes" id="UP000182661"/>
    </source>
</evidence>
<dbReference type="RefSeq" id="WP_071833693.1">
    <property type="nucleotide sequence ID" value="NZ_LSRP01000092.1"/>
</dbReference>
<feature type="transmembrane region" description="Helical" evidence="1">
    <location>
        <begin position="368"/>
        <end position="389"/>
    </location>
</feature>
<feature type="transmembrane region" description="Helical" evidence="1">
    <location>
        <begin position="110"/>
        <end position="134"/>
    </location>
</feature>
<comment type="caution">
    <text evidence="2">The sequence shown here is derived from an EMBL/GenBank/DDBJ whole genome shotgun (WGS) entry which is preliminary data.</text>
</comment>
<feature type="transmembrane region" description="Helical" evidence="1">
    <location>
        <begin position="327"/>
        <end position="347"/>
    </location>
</feature>
<sequence>MAVTGTTVDLQDDAAAQTPASGRPGEQEAQRIRLVFCLAAGFFVTLFLCLYAKALLQDPDNWWQVKVGLDLTASRTMPTVDTYSYTFSGQPWIAKEWLAQVILAAGYTNLGWSGVAFMTITAVTATMFFLAWNLSASLKPILAVAVTLAITIAIAPVYNARPLIFSFPIIVLWTVLLFQAAREHRAPPFWALGLIMLWANLHATFTFGFVIAAFAGLDCLSRVGFKQRALIARWVLFGLLSVLITMINPYGFKAILATFTVASGNEAVALISEWRPFNARSDHGGEAALLIGIAAILLSGFRMRWTYVAFFLFTLHLFLSYSRFQYLWLLLVPIVVAVDVATQFPALSSRRWMAVPRDGLETLIAAHAKPISAALIAGWLAVGTLFVAYSGVSPSEKTGATGALAFARQEGLTGKVFNAYDFGGSLIFHGIQTYIDGRTDQLFLGGFMKSTFEMDTAAGKSLLQAQIGKYDIRWALLPPADDRIPTFRQLPGWRQAYADEFAVIYVNEN</sequence>
<keyword evidence="1" id="KW-1133">Transmembrane helix</keyword>
<feature type="transmembrane region" description="Helical" evidence="1">
    <location>
        <begin position="229"/>
        <end position="247"/>
    </location>
</feature>
<feature type="transmembrane region" description="Helical" evidence="1">
    <location>
        <begin position="189"/>
        <end position="217"/>
    </location>
</feature>
<proteinExistence type="predicted"/>
<dbReference type="AlphaFoldDB" id="A0A657LSR0"/>
<feature type="transmembrane region" description="Helical" evidence="1">
    <location>
        <begin position="32"/>
        <end position="54"/>
    </location>
</feature>
<accession>A0A657LSR0</accession>
<gene>
    <name evidence="2" type="ORF">AX760_19115</name>
</gene>
<evidence type="ECO:0000256" key="1">
    <source>
        <dbReference type="SAM" id="Phobius"/>
    </source>
</evidence>
<feature type="transmembrane region" description="Helical" evidence="1">
    <location>
        <begin position="164"/>
        <end position="182"/>
    </location>
</feature>
<name>A0A657LSR0_9HYPH</name>
<keyword evidence="3" id="KW-1185">Reference proteome</keyword>
<dbReference type="EMBL" id="LSRP01000092">
    <property type="protein sequence ID" value="OJF95645.1"/>
    <property type="molecule type" value="Genomic_DNA"/>
</dbReference>
<evidence type="ECO:0008006" key="4">
    <source>
        <dbReference type="Google" id="ProtNLM"/>
    </source>
</evidence>
<keyword evidence="1" id="KW-0472">Membrane</keyword>
<reference evidence="2 3" key="1">
    <citation type="submission" date="2016-02" db="EMBL/GenBank/DDBJ databases">
        <title>Genome sequencing of a beta-galactosidase producing bacteria Rhizobium sp. 59.</title>
        <authorList>
            <person name="Wang D."/>
            <person name="Kot W."/>
            <person name="Qin Y."/>
            <person name="Hansen L."/>
            <person name="Naqvi K."/>
            <person name="Rensing C."/>
        </authorList>
    </citation>
    <scope>NUCLEOTIDE SEQUENCE [LARGE SCALE GENOMIC DNA]</scope>
    <source>
        <strain evidence="2 3">59</strain>
    </source>
</reference>
<keyword evidence="1" id="KW-0812">Transmembrane</keyword>
<dbReference type="Proteomes" id="UP000182661">
    <property type="component" value="Unassembled WGS sequence"/>
</dbReference>
<organism evidence="2 3">
    <name type="scientific">Pararhizobium antarcticum</name>
    <dbReference type="NCBI Taxonomy" id="1798805"/>
    <lineage>
        <taxon>Bacteria</taxon>
        <taxon>Pseudomonadati</taxon>
        <taxon>Pseudomonadota</taxon>
        <taxon>Alphaproteobacteria</taxon>
        <taxon>Hyphomicrobiales</taxon>
        <taxon>Rhizobiaceae</taxon>
        <taxon>Rhizobium/Agrobacterium group</taxon>
        <taxon>Pararhizobium</taxon>
    </lineage>
</organism>
<evidence type="ECO:0000313" key="2">
    <source>
        <dbReference type="EMBL" id="OJF95645.1"/>
    </source>
</evidence>